<feature type="compositionally biased region" description="Polar residues" evidence="1">
    <location>
        <begin position="141"/>
        <end position="164"/>
    </location>
</feature>
<evidence type="ECO:0000313" key="4">
    <source>
        <dbReference type="EMBL" id="KAA0015196.1"/>
    </source>
</evidence>
<evidence type="ECO:0000259" key="3">
    <source>
        <dbReference type="Pfam" id="PF05170"/>
    </source>
</evidence>
<name>A0A640W693_9GAMM</name>
<feature type="region of interest" description="Disordered" evidence="1">
    <location>
        <begin position="141"/>
        <end position="179"/>
    </location>
</feature>
<keyword evidence="2" id="KW-0812">Transmembrane</keyword>
<dbReference type="InterPro" id="IPR052894">
    <property type="entry name" value="AsmA-related"/>
</dbReference>
<gene>
    <name evidence="4" type="ORF">F0A16_21325</name>
</gene>
<reference evidence="4 5" key="1">
    <citation type="submission" date="2019-08" db="EMBL/GenBank/DDBJ databases">
        <title>Bioinformatics analysis of the strain L3 and L5.</title>
        <authorList>
            <person name="Li X."/>
        </authorList>
    </citation>
    <scope>NUCLEOTIDE SEQUENCE [LARGE SCALE GENOMIC DNA]</scope>
    <source>
        <strain evidence="4 5">L3</strain>
    </source>
</reference>
<proteinExistence type="predicted"/>
<accession>A0A640W693</accession>
<dbReference type="InterPro" id="IPR007844">
    <property type="entry name" value="AsmA"/>
</dbReference>
<feature type="domain" description="AsmA" evidence="3">
    <location>
        <begin position="5"/>
        <end position="673"/>
    </location>
</feature>
<dbReference type="PANTHER" id="PTHR30441:SF4">
    <property type="entry name" value="PROTEIN ASMA"/>
    <property type="match status" value="1"/>
</dbReference>
<keyword evidence="5" id="KW-1185">Reference proteome</keyword>
<dbReference type="GO" id="GO:0005886">
    <property type="term" value="C:plasma membrane"/>
    <property type="evidence" value="ECO:0007669"/>
    <property type="project" value="TreeGrafter"/>
</dbReference>
<evidence type="ECO:0000256" key="1">
    <source>
        <dbReference type="SAM" id="MobiDB-lite"/>
    </source>
</evidence>
<organism evidence="4 5">
    <name type="scientific">Salinicola corii</name>
    <dbReference type="NCBI Taxonomy" id="2606937"/>
    <lineage>
        <taxon>Bacteria</taxon>
        <taxon>Pseudomonadati</taxon>
        <taxon>Pseudomonadota</taxon>
        <taxon>Gammaproteobacteria</taxon>
        <taxon>Oceanospirillales</taxon>
        <taxon>Halomonadaceae</taxon>
        <taxon>Salinicola</taxon>
    </lineage>
</organism>
<comment type="caution">
    <text evidence="4">The sequence shown here is derived from an EMBL/GenBank/DDBJ whole genome shotgun (WGS) entry which is preliminary data.</text>
</comment>
<evidence type="ECO:0000256" key="2">
    <source>
        <dbReference type="SAM" id="Phobius"/>
    </source>
</evidence>
<feature type="transmembrane region" description="Helical" evidence="2">
    <location>
        <begin position="7"/>
        <end position="30"/>
    </location>
</feature>
<dbReference type="GO" id="GO:0090313">
    <property type="term" value="P:regulation of protein targeting to membrane"/>
    <property type="evidence" value="ECO:0007669"/>
    <property type="project" value="TreeGrafter"/>
</dbReference>
<evidence type="ECO:0000313" key="5">
    <source>
        <dbReference type="Proteomes" id="UP000466024"/>
    </source>
</evidence>
<dbReference type="EMBL" id="VTPX01000026">
    <property type="protein sequence ID" value="KAA0015196.1"/>
    <property type="molecule type" value="Genomic_DNA"/>
</dbReference>
<dbReference type="PANTHER" id="PTHR30441">
    <property type="entry name" value="DUF748 DOMAIN-CONTAINING PROTEIN"/>
    <property type="match status" value="1"/>
</dbReference>
<dbReference type="Pfam" id="PF05170">
    <property type="entry name" value="AsmA"/>
    <property type="match status" value="1"/>
</dbReference>
<sequence>MKGLVRALLAAIGVLGILVVVAVVYITTFFDPNDLKPRLIEAVRSQSGLELRLDGPLSWSFYPRIGVSVKDAEAWLPAQSQQEAPFVGFDSAEVSVAFTPLLTGDVSVDGLILDGMRLNLARDAQGQGNWQVLLDRLAGNDNASQSSPSAGGTPSQNTARSEQPAQPEKKGPGLKPGDDQAVAFDIASVKVANSQVNYVDRQKSLDVTLANLSLQSSNVSPQSSFPVQLSFDVDGRQPDIDGNLQFKSQMRMDLGAGRYTFGNVTLNGKAQLPALAEQAQSLNLKVATLVADTQAKQYRADGIELGASLYHTAMQETPLSLDLRANAVTDLEARTATLGDVVLSGDDGLNLKGNLEVTQLDDAPRYRGRLELAPLSVRDWLTRFGIDVNSADDKALTALSLSGPFTGSAQRIDFDNLQLTLDDTTFQGSLGGAFDGRELDFDLAGDQLDLDRYLAPRTQSADGTQSGDGKDTAWLSALGVQPALAAAEGAELLPVDWLADLKQEGHLTLDSLKAKGIQMGDVELTTSGSGGRQRIDSLDASLYGGSLKASSALDLRQPPLKLSFTERMNGVDIAPLYQDFSGKDSPLRGKLNLQGDFDSRTNTAEGLKQNLDGQAALRIDDGAMLDVNVSRQLCSAVATLEGRESTREWSEDTAFDRLQASVKVDNGVAHNDDLDIAIPGIAVTGKGDVNLVTNRFDYRAAARFTDTADKAACGVNPRLAKIDFPIRCQGSLSDAPGQWCGFDREAFQDSLANLATDEAKRKAGERIDKELNKQLDEETRQKIDDKLGEGASEKLGNKLRDLFK</sequence>
<dbReference type="RefSeq" id="WP_149438050.1">
    <property type="nucleotide sequence ID" value="NZ_VTPX01000026.1"/>
</dbReference>
<dbReference type="Proteomes" id="UP000466024">
    <property type="component" value="Unassembled WGS sequence"/>
</dbReference>
<dbReference type="AlphaFoldDB" id="A0A640W693"/>
<keyword evidence="2" id="KW-0472">Membrane</keyword>
<keyword evidence="2" id="KW-1133">Transmembrane helix</keyword>
<protein>
    <submittedName>
        <fullName evidence="4">AsmA family protein</fullName>
    </submittedName>
</protein>